<feature type="chain" id="PRO_5042165062" evidence="1">
    <location>
        <begin position="21"/>
        <end position="83"/>
    </location>
</feature>
<reference evidence="2" key="1">
    <citation type="submission" date="2022-03" db="EMBL/GenBank/DDBJ databases">
        <authorList>
            <person name="Alioto T."/>
            <person name="Alioto T."/>
            <person name="Gomez Garrido J."/>
        </authorList>
    </citation>
    <scope>NUCLEOTIDE SEQUENCE</scope>
</reference>
<name>A0AAD1TH44_PELCU</name>
<sequence>MIRSKLWCLLLFLSPAVSMAVEEVIIPTETQVLGGWNKLPLQTEKADELKALVELWYNRQSDSPYLYKAKGVNARMQVKQEQD</sequence>
<evidence type="ECO:0000313" key="3">
    <source>
        <dbReference type="Proteomes" id="UP001295444"/>
    </source>
</evidence>
<evidence type="ECO:0000313" key="2">
    <source>
        <dbReference type="EMBL" id="CAH2324937.1"/>
    </source>
</evidence>
<protein>
    <submittedName>
        <fullName evidence="2">Uncharacterized protein</fullName>
    </submittedName>
</protein>
<gene>
    <name evidence="2" type="ORF">PECUL_23A036311</name>
</gene>
<accession>A0AAD1TH44</accession>
<organism evidence="2 3">
    <name type="scientific">Pelobates cultripes</name>
    <name type="common">Western spadefoot toad</name>
    <dbReference type="NCBI Taxonomy" id="61616"/>
    <lineage>
        <taxon>Eukaryota</taxon>
        <taxon>Metazoa</taxon>
        <taxon>Chordata</taxon>
        <taxon>Craniata</taxon>
        <taxon>Vertebrata</taxon>
        <taxon>Euteleostomi</taxon>
        <taxon>Amphibia</taxon>
        <taxon>Batrachia</taxon>
        <taxon>Anura</taxon>
        <taxon>Pelobatoidea</taxon>
        <taxon>Pelobatidae</taxon>
        <taxon>Pelobates</taxon>
    </lineage>
</organism>
<dbReference type="EMBL" id="OW240923">
    <property type="protein sequence ID" value="CAH2324937.1"/>
    <property type="molecule type" value="Genomic_DNA"/>
</dbReference>
<keyword evidence="1" id="KW-0732">Signal</keyword>
<feature type="signal peptide" evidence="1">
    <location>
        <begin position="1"/>
        <end position="20"/>
    </location>
</feature>
<dbReference type="AlphaFoldDB" id="A0AAD1TH44"/>
<dbReference type="Proteomes" id="UP001295444">
    <property type="component" value="Chromosome 12"/>
</dbReference>
<proteinExistence type="predicted"/>
<keyword evidence="3" id="KW-1185">Reference proteome</keyword>
<evidence type="ECO:0000256" key="1">
    <source>
        <dbReference type="SAM" id="SignalP"/>
    </source>
</evidence>